<dbReference type="EMBL" id="SIXF01000014">
    <property type="protein sequence ID" value="TBO41277.1"/>
    <property type="molecule type" value="Genomic_DNA"/>
</dbReference>
<accession>A0A4Q9HB13</accession>
<organism evidence="1 2">
    <name type="scientific">Pedobacter kyonggii</name>
    <dbReference type="NCBI Taxonomy" id="1926871"/>
    <lineage>
        <taxon>Bacteria</taxon>
        <taxon>Pseudomonadati</taxon>
        <taxon>Bacteroidota</taxon>
        <taxon>Sphingobacteriia</taxon>
        <taxon>Sphingobacteriales</taxon>
        <taxon>Sphingobacteriaceae</taxon>
        <taxon>Pedobacter</taxon>
    </lineage>
</organism>
<sequence>MASNDLKVQAKVFLYELNNTKHEYGFSATEEWTLNLATNNQKKDLENKYYPLLSLTIVPENVMGMLDLLQEKLGTAVTNIKDNLNPKKISKESVNLLAYCTGRLKY</sequence>
<dbReference type="RefSeq" id="WP_131030791.1">
    <property type="nucleotide sequence ID" value="NZ_SIXF01000014.1"/>
</dbReference>
<dbReference type="OrthoDB" id="799018at2"/>
<reference evidence="1 2" key="1">
    <citation type="submission" date="2019-02" db="EMBL/GenBank/DDBJ databases">
        <title>Pedobacter kyonggii whole genome sequence analysis.</title>
        <authorList>
            <person name="Dahal R.H."/>
        </authorList>
    </citation>
    <scope>NUCLEOTIDE SEQUENCE [LARGE SCALE GENOMIC DNA]</scope>
    <source>
        <strain evidence="1 2">K-4-11-1</strain>
    </source>
</reference>
<dbReference type="AlphaFoldDB" id="A0A4Q9HB13"/>
<dbReference type="Proteomes" id="UP000291819">
    <property type="component" value="Unassembled WGS sequence"/>
</dbReference>
<proteinExistence type="predicted"/>
<protein>
    <submittedName>
        <fullName evidence="1">Uncharacterized protein</fullName>
    </submittedName>
</protein>
<comment type="caution">
    <text evidence="1">The sequence shown here is derived from an EMBL/GenBank/DDBJ whole genome shotgun (WGS) entry which is preliminary data.</text>
</comment>
<keyword evidence="2" id="KW-1185">Reference proteome</keyword>
<name>A0A4Q9HB13_9SPHI</name>
<gene>
    <name evidence="1" type="ORF">EYS08_14870</name>
</gene>
<evidence type="ECO:0000313" key="1">
    <source>
        <dbReference type="EMBL" id="TBO41277.1"/>
    </source>
</evidence>
<evidence type="ECO:0000313" key="2">
    <source>
        <dbReference type="Proteomes" id="UP000291819"/>
    </source>
</evidence>